<proteinExistence type="predicted"/>
<name>A0A3L6DDE6_MAIZE</name>
<evidence type="ECO:0000256" key="6">
    <source>
        <dbReference type="SAM" id="MobiDB-lite"/>
    </source>
</evidence>
<dbReference type="InterPro" id="IPR039163">
    <property type="entry name" value="EMC7"/>
</dbReference>
<gene>
    <name evidence="9" type="ORF">Zm00014a_001835</name>
</gene>
<evidence type="ECO:0000256" key="2">
    <source>
        <dbReference type="ARBA" id="ARBA00022692"/>
    </source>
</evidence>
<dbReference type="InterPro" id="IPR019008">
    <property type="entry name" value="Beta_sandwich_EMC7"/>
</dbReference>
<keyword evidence="4 7" id="KW-1133">Transmembrane helix</keyword>
<keyword evidence="2 7" id="KW-0812">Transmembrane</keyword>
<dbReference type="EMBL" id="NCVQ01000010">
    <property type="protein sequence ID" value="PWZ06614.1"/>
    <property type="molecule type" value="Genomic_DNA"/>
</dbReference>
<keyword evidence="3" id="KW-0732">Signal</keyword>
<dbReference type="PANTHER" id="PTHR13605:SF4">
    <property type="entry name" value="ER MEMBRANE PROTEIN COMPLEX SUBUNIT 7"/>
    <property type="match status" value="1"/>
</dbReference>
<feature type="domain" description="ER membrane protein complex subunit 7 beta-sandwich" evidence="8">
    <location>
        <begin position="106"/>
        <end position="217"/>
    </location>
</feature>
<sequence>MRINRTEVQPSVTSQTEKGRDEPTSSTAPFRPSATVTSNDDHGDDGRFLPLPRALAPVSPRVRHIGLPRYRGSASSRVGLERVTRSPAASRSMVSMSEKGYGLPAKTSNTKVILNGGQRVTFARPDGYFALYPTNDSLPHNVPAGTHLIEVSSIGYFFSPVRVDISARNPGYIQAALTETRRVLNELVLEPLKEEQYYEVREPFSIMSLLKSPMGLMVGFMVLMVFVMPKMMENLDPEEMKQAQEQMRNNPVSFSGLLARAQG</sequence>
<dbReference type="ExpressionAtlas" id="A0A3L6DDE6">
    <property type="expression patterns" value="baseline and differential"/>
</dbReference>
<dbReference type="AlphaFoldDB" id="A0A3L6DDE6"/>
<organism evidence="9">
    <name type="scientific">Zea mays</name>
    <name type="common">Maize</name>
    <dbReference type="NCBI Taxonomy" id="4577"/>
    <lineage>
        <taxon>Eukaryota</taxon>
        <taxon>Viridiplantae</taxon>
        <taxon>Streptophyta</taxon>
        <taxon>Embryophyta</taxon>
        <taxon>Tracheophyta</taxon>
        <taxon>Spermatophyta</taxon>
        <taxon>Magnoliopsida</taxon>
        <taxon>Liliopsida</taxon>
        <taxon>Poales</taxon>
        <taxon>Poaceae</taxon>
        <taxon>PACMAD clade</taxon>
        <taxon>Panicoideae</taxon>
        <taxon>Andropogonodae</taxon>
        <taxon>Andropogoneae</taxon>
        <taxon>Tripsacinae</taxon>
        <taxon>Zea</taxon>
    </lineage>
</organism>
<evidence type="ECO:0000256" key="4">
    <source>
        <dbReference type="ARBA" id="ARBA00022989"/>
    </source>
</evidence>
<dbReference type="PANTHER" id="PTHR13605">
    <property type="entry name" value="ER MEMBRANE PROTEIN COMPLEX SUBUNIT 7"/>
    <property type="match status" value="1"/>
</dbReference>
<feature type="compositionally biased region" description="Polar residues" evidence="6">
    <location>
        <begin position="24"/>
        <end position="38"/>
    </location>
</feature>
<feature type="region of interest" description="Disordered" evidence="6">
    <location>
        <begin position="1"/>
        <end position="52"/>
    </location>
</feature>
<feature type="transmembrane region" description="Helical" evidence="7">
    <location>
        <begin position="214"/>
        <end position="232"/>
    </location>
</feature>
<dbReference type="Proteomes" id="UP000251960">
    <property type="component" value="Chromosome 9"/>
</dbReference>
<evidence type="ECO:0000256" key="3">
    <source>
        <dbReference type="ARBA" id="ARBA00022729"/>
    </source>
</evidence>
<evidence type="ECO:0000256" key="1">
    <source>
        <dbReference type="ARBA" id="ARBA00004167"/>
    </source>
</evidence>
<comment type="subcellular location">
    <subcellularLocation>
        <location evidence="1">Membrane</location>
        <topology evidence="1">Single-pass membrane protein</topology>
    </subcellularLocation>
</comment>
<evidence type="ECO:0000259" key="8">
    <source>
        <dbReference type="Pfam" id="PF09430"/>
    </source>
</evidence>
<dbReference type="Pfam" id="PF09430">
    <property type="entry name" value="EMC7_beta-sandw"/>
    <property type="match status" value="1"/>
</dbReference>
<dbReference type="GO" id="GO:0016020">
    <property type="term" value="C:membrane"/>
    <property type="evidence" value="ECO:0007669"/>
    <property type="project" value="UniProtKB-SubCell"/>
</dbReference>
<evidence type="ECO:0000256" key="5">
    <source>
        <dbReference type="ARBA" id="ARBA00023136"/>
    </source>
</evidence>
<reference evidence="9" key="1">
    <citation type="journal article" date="2018" name="Nat. Genet.">
        <title>Extensive intraspecific gene order and gene structural variations between Mo17 and other maize genomes.</title>
        <authorList>
            <person name="Sun S."/>
            <person name="Zhou Y."/>
            <person name="Chen J."/>
            <person name="Shi J."/>
            <person name="Zhao H."/>
            <person name="Zhao H."/>
            <person name="Song W."/>
            <person name="Zhang M."/>
            <person name="Cui Y."/>
            <person name="Dong X."/>
            <person name="Liu H."/>
            <person name="Ma X."/>
            <person name="Jiao Y."/>
            <person name="Wang B."/>
            <person name="Wei X."/>
            <person name="Stein J.C."/>
            <person name="Glaubitz J.C."/>
            <person name="Lu F."/>
            <person name="Yu G."/>
            <person name="Liang C."/>
            <person name="Fengler K."/>
            <person name="Li B."/>
            <person name="Rafalski A."/>
            <person name="Schnable P.S."/>
            <person name="Ware D.H."/>
            <person name="Buckler E.S."/>
            <person name="Lai J."/>
        </authorList>
    </citation>
    <scope>NUCLEOTIDE SEQUENCE [LARGE SCALE GENOMIC DNA]</scope>
    <source>
        <tissue evidence="9">Seedling</tissue>
    </source>
</reference>
<protein>
    <recommendedName>
        <fullName evidence="8">ER membrane protein complex subunit 7 beta-sandwich domain-containing protein</fullName>
    </recommendedName>
</protein>
<evidence type="ECO:0000256" key="7">
    <source>
        <dbReference type="SAM" id="Phobius"/>
    </source>
</evidence>
<evidence type="ECO:0000313" key="9">
    <source>
        <dbReference type="EMBL" id="PWZ06614.1"/>
    </source>
</evidence>
<comment type="caution">
    <text evidence="9">The sequence shown here is derived from an EMBL/GenBank/DDBJ whole genome shotgun (WGS) entry which is preliminary data.</text>
</comment>
<keyword evidence="5 7" id="KW-0472">Membrane</keyword>
<accession>A0A3L6DDE6</accession>
<feature type="compositionally biased region" description="Polar residues" evidence="6">
    <location>
        <begin position="1"/>
        <end position="16"/>
    </location>
</feature>